<proteinExistence type="predicted"/>
<dbReference type="PROSITE" id="PS51257">
    <property type="entry name" value="PROKAR_LIPOPROTEIN"/>
    <property type="match status" value="1"/>
</dbReference>
<name>A0A660SBS1_UNCT6</name>
<evidence type="ECO:0000313" key="1">
    <source>
        <dbReference type="EMBL" id="RKX68248.1"/>
    </source>
</evidence>
<organism evidence="1 2">
    <name type="scientific">candidate division TA06 bacterium</name>
    <dbReference type="NCBI Taxonomy" id="2250710"/>
    <lineage>
        <taxon>Bacteria</taxon>
        <taxon>Bacteria division TA06</taxon>
    </lineage>
</organism>
<dbReference type="InterPro" id="IPR013783">
    <property type="entry name" value="Ig-like_fold"/>
</dbReference>
<dbReference type="Gene3D" id="2.60.40.10">
    <property type="entry name" value="Immunoglobulins"/>
    <property type="match status" value="1"/>
</dbReference>
<reference evidence="1 2" key="1">
    <citation type="submission" date="2018-06" db="EMBL/GenBank/DDBJ databases">
        <title>Extensive metabolic versatility and redundancy in microbially diverse, dynamic hydrothermal sediments.</title>
        <authorList>
            <person name="Dombrowski N."/>
            <person name="Teske A."/>
            <person name="Baker B.J."/>
        </authorList>
    </citation>
    <scope>NUCLEOTIDE SEQUENCE [LARGE SCALE GENOMIC DNA]</scope>
    <source>
        <strain evidence="1">B10_G13</strain>
    </source>
</reference>
<dbReference type="Proteomes" id="UP000271125">
    <property type="component" value="Unassembled WGS sequence"/>
</dbReference>
<comment type="caution">
    <text evidence="1">The sequence shown here is derived from an EMBL/GenBank/DDBJ whole genome shotgun (WGS) entry which is preliminary data.</text>
</comment>
<protein>
    <submittedName>
        <fullName evidence="1">Uncharacterized protein</fullName>
    </submittedName>
</protein>
<dbReference type="EMBL" id="QNBD01000299">
    <property type="protein sequence ID" value="RKX68248.1"/>
    <property type="molecule type" value="Genomic_DNA"/>
</dbReference>
<sequence length="225" mass="25068">MKKLIFILIVIVSIGCSFNNPISITDKGVFTKQSISAHLFIPDSAAAVEFTSVILNWNLTNPPSFDSIRIKRSSQDDSSNYMLIKTIKAEQAETFTDTTNSLDMNKTYYFKLETSEDEEIHTYSIDFLQYLIISSPSDTISTNDFTISWNSIDGALTDISVKKISTSDTITIWSKSMLNTSVDSVKFNDDSTATDTLVSGNFYNISVIISRGDASTIGTKIIYKY</sequence>
<accession>A0A660SBS1</accession>
<evidence type="ECO:0000313" key="2">
    <source>
        <dbReference type="Proteomes" id="UP000271125"/>
    </source>
</evidence>
<gene>
    <name evidence="1" type="ORF">DRP43_05960</name>
</gene>
<dbReference type="AlphaFoldDB" id="A0A660SBS1"/>